<dbReference type="EMBL" id="CP022684">
    <property type="protein sequence ID" value="AUM11138.1"/>
    <property type="molecule type" value="Genomic_DNA"/>
</dbReference>
<sequence length="323" mass="36609">MVNFNISNQPSGQTAQCEVCCCEITHQTDFNHASTVCQNFECKQLYNQRFTMNPTLYKPHFEFRKKLILERKAKEEHDKRHADSIDAHEALDNQKILDAYINTDKSIPPEQIKLVMIPTGLAHTVPLSSARKAQYQKHLEETIEEAVQYSNADDAVRDQHYDAHERLKQQDEFLQSHPHISAASDTLCGLCKGGCCSTGGDHGFISAVTIRRLMDKDPDLTAQSILNSYLSHIPDHSIDHSCINQTESGCALPKAMRSDVCNVYFCDEVKSHQTRMAENDSEKGVTLVIQRSNTNWNRYEAIDFNKVVSITLINGENRLDIKP</sequence>
<keyword evidence="2" id="KW-1185">Reference proteome</keyword>
<dbReference type="AlphaFoldDB" id="A0A2K9LFJ2"/>
<organism evidence="1 2">
    <name type="scientific">Ketobacter alkanivorans</name>
    <dbReference type="NCBI Taxonomy" id="1917421"/>
    <lineage>
        <taxon>Bacteria</taxon>
        <taxon>Pseudomonadati</taxon>
        <taxon>Pseudomonadota</taxon>
        <taxon>Gammaproteobacteria</taxon>
        <taxon>Pseudomonadales</taxon>
        <taxon>Ketobacteraceae</taxon>
        <taxon>Ketobacter</taxon>
    </lineage>
</organism>
<dbReference type="Proteomes" id="UP000235116">
    <property type="component" value="Chromosome"/>
</dbReference>
<evidence type="ECO:0000313" key="2">
    <source>
        <dbReference type="Proteomes" id="UP000235116"/>
    </source>
</evidence>
<name>A0A2K9LFJ2_9GAMM</name>
<protein>
    <submittedName>
        <fullName evidence="1">Uncharacterized protein</fullName>
    </submittedName>
</protein>
<gene>
    <name evidence="1" type="ORF">Kalk_01235</name>
</gene>
<proteinExistence type="predicted"/>
<accession>A0A2K9LFJ2</accession>
<dbReference type="KEGG" id="kak:Kalk_01235"/>
<evidence type="ECO:0000313" key="1">
    <source>
        <dbReference type="EMBL" id="AUM11138.1"/>
    </source>
</evidence>
<reference evidence="2" key="1">
    <citation type="submission" date="2017-08" db="EMBL/GenBank/DDBJ databases">
        <title>Direct submision.</title>
        <authorList>
            <person name="Kim S.-J."/>
            <person name="Rhee S.-K."/>
        </authorList>
    </citation>
    <scope>NUCLEOTIDE SEQUENCE [LARGE SCALE GENOMIC DNA]</scope>
    <source>
        <strain evidence="2">GI5</strain>
    </source>
</reference>